<evidence type="ECO:0000256" key="2">
    <source>
        <dbReference type="ARBA" id="ARBA00022649"/>
    </source>
</evidence>
<comment type="similarity">
    <text evidence="9">Belongs to the MntA antitoxin family.</text>
</comment>
<dbReference type="PANTHER" id="PTHR33571">
    <property type="entry name" value="SSL8005 PROTEIN"/>
    <property type="match status" value="1"/>
</dbReference>
<dbReference type="GO" id="GO:0046872">
    <property type="term" value="F:metal ion binding"/>
    <property type="evidence" value="ECO:0007669"/>
    <property type="project" value="UniProtKB-KW"/>
</dbReference>
<proteinExistence type="inferred from homology"/>
<accession>A0A844GU91</accession>
<name>A0A844GU91_9CHRO</name>
<keyword evidence="8" id="KW-0460">Magnesium</keyword>
<evidence type="ECO:0000313" key="12">
    <source>
        <dbReference type="Proteomes" id="UP000437131"/>
    </source>
</evidence>
<dbReference type="SUPFAM" id="SSF81301">
    <property type="entry name" value="Nucleotidyltransferase"/>
    <property type="match status" value="1"/>
</dbReference>
<dbReference type="GO" id="GO:0005524">
    <property type="term" value="F:ATP binding"/>
    <property type="evidence" value="ECO:0007669"/>
    <property type="project" value="UniProtKB-KW"/>
</dbReference>
<dbReference type="Proteomes" id="UP000437131">
    <property type="component" value="Unassembled WGS sequence"/>
</dbReference>
<evidence type="ECO:0000256" key="5">
    <source>
        <dbReference type="ARBA" id="ARBA00022723"/>
    </source>
</evidence>
<keyword evidence="7" id="KW-0067">ATP-binding</keyword>
<evidence type="ECO:0000256" key="6">
    <source>
        <dbReference type="ARBA" id="ARBA00022741"/>
    </source>
</evidence>
<dbReference type="InterPro" id="IPR002934">
    <property type="entry name" value="Polymerase_NTP_transf_dom"/>
</dbReference>
<evidence type="ECO:0000256" key="9">
    <source>
        <dbReference type="ARBA" id="ARBA00038276"/>
    </source>
</evidence>
<dbReference type="CDD" id="cd05403">
    <property type="entry name" value="NT_KNTase_like"/>
    <property type="match status" value="1"/>
</dbReference>
<dbReference type="InterPro" id="IPR052038">
    <property type="entry name" value="Type-VII_TA_antitoxin"/>
</dbReference>
<keyword evidence="4" id="KW-0548">Nucleotidyltransferase</keyword>
<keyword evidence="3" id="KW-0808">Transferase</keyword>
<evidence type="ECO:0000256" key="4">
    <source>
        <dbReference type="ARBA" id="ARBA00022695"/>
    </source>
</evidence>
<evidence type="ECO:0000313" key="11">
    <source>
        <dbReference type="EMBL" id="MTF38378.1"/>
    </source>
</evidence>
<keyword evidence="2" id="KW-1277">Toxin-antitoxin system</keyword>
<dbReference type="RefSeq" id="WP_015220385.1">
    <property type="nucleotide sequence ID" value="NZ_WMIA01000004.1"/>
</dbReference>
<evidence type="ECO:0000256" key="1">
    <source>
        <dbReference type="ARBA" id="ARBA00001946"/>
    </source>
</evidence>
<dbReference type="Gene3D" id="3.30.460.10">
    <property type="entry name" value="Beta Polymerase, domain 2"/>
    <property type="match status" value="1"/>
</dbReference>
<protein>
    <submittedName>
        <fullName evidence="11">DNA polymerase subunit beta</fullName>
    </submittedName>
</protein>
<dbReference type="InterPro" id="IPR043519">
    <property type="entry name" value="NT_sf"/>
</dbReference>
<organism evidence="11 12">
    <name type="scientific">Cyanobacterium aponinum 0216</name>
    <dbReference type="NCBI Taxonomy" id="2676140"/>
    <lineage>
        <taxon>Bacteria</taxon>
        <taxon>Bacillati</taxon>
        <taxon>Cyanobacteriota</taxon>
        <taxon>Cyanophyceae</taxon>
        <taxon>Oscillatoriophycideae</taxon>
        <taxon>Chroococcales</taxon>
        <taxon>Geminocystaceae</taxon>
        <taxon>Cyanobacterium</taxon>
    </lineage>
</organism>
<evidence type="ECO:0000256" key="8">
    <source>
        <dbReference type="ARBA" id="ARBA00022842"/>
    </source>
</evidence>
<keyword evidence="6" id="KW-0547">Nucleotide-binding</keyword>
<dbReference type="EMBL" id="WMIA01000004">
    <property type="protein sequence ID" value="MTF38378.1"/>
    <property type="molecule type" value="Genomic_DNA"/>
</dbReference>
<feature type="domain" description="Polymerase nucleotidyl transferase" evidence="10">
    <location>
        <begin position="13"/>
        <end position="101"/>
    </location>
</feature>
<reference evidence="11 12" key="1">
    <citation type="submission" date="2019-11" db="EMBL/GenBank/DDBJ databases">
        <title>Isolation of a new High Light Tolerant Cyanobacteria.</title>
        <authorList>
            <person name="Dobson Z."/>
            <person name="Vaughn N."/>
            <person name="Vaughn M."/>
            <person name="Fromme P."/>
            <person name="Mazor Y."/>
        </authorList>
    </citation>
    <scope>NUCLEOTIDE SEQUENCE [LARGE SCALE GENOMIC DNA]</scope>
    <source>
        <strain evidence="11 12">0216</strain>
    </source>
</reference>
<gene>
    <name evidence="11" type="ORF">GGC33_05515</name>
</gene>
<dbReference type="PANTHER" id="PTHR33571:SF12">
    <property type="entry name" value="BSL3053 PROTEIN"/>
    <property type="match status" value="1"/>
</dbReference>
<comment type="cofactor">
    <cofactor evidence="1">
        <name>Mg(2+)</name>
        <dbReference type="ChEBI" id="CHEBI:18420"/>
    </cofactor>
</comment>
<dbReference type="GO" id="GO:0016779">
    <property type="term" value="F:nucleotidyltransferase activity"/>
    <property type="evidence" value="ECO:0007669"/>
    <property type="project" value="UniProtKB-KW"/>
</dbReference>
<dbReference type="AlphaFoldDB" id="A0A844GU91"/>
<evidence type="ECO:0000256" key="3">
    <source>
        <dbReference type="ARBA" id="ARBA00022679"/>
    </source>
</evidence>
<dbReference type="Pfam" id="PF01909">
    <property type="entry name" value="NTP_transf_2"/>
    <property type="match status" value="1"/>
</dbReference>
<comment type="caution">
    <text evidence="11">The sequence shown here is derived from an EMBL/GenBank/DDBJ whole genome shotgun (WGS) entry which is preliminary data.</text>
</comment>
<sequence length="117" mass="13847">MDIYQRLNTDRTYVNRICQQWQIVELALFGSVLRDDFNQNSDIDLLVTFAEDAKITFFDLDTIEHQFSLLFNRAVDVVTKRSIENSHNWIRKNNILNNSQIIYEQKSGSNLRFNKSL</sequence>
<evidence type="ECO:0000259" key="10">
    <source>
        <dbReference type="Pfam" id="PF01909"/>
    </source>
</evidence>
<keyword evidence="5" id="KW-0479">Metal-binding</keyword>
<evidence type="ECO:0000256" key="7">
    <source>
        <dbReference type="ARBA" id="ARBA00022840"/>
    </source>
</evidence>